<feature type="binding site" evidence="8">
    <location>
        <position position="76"/>
    </location>
    <ligand>
        <name>substrate</name>
    </ligand>
</feature>
<dbReference type="GO" id="GO:0004853">
    <property type="term" value="F:uroporphyrinogen decarboxylase activity"/>
    <property type="evidence" value="ECO:0007669"/>
    <property type="project" value="UniProtKB-UniRule"/>
</dbReference>
<comment type="subunit">
    <text evidence="3 8">Homodimer.</text>
</comment>
<protein>
    <recommendedName>
        <fullName evidence="4 8">Uroporphyrinogen decarboxylase</fullName>
        <shortName evidence="8">UPD</shortName>
        <shortName evidence="8">URO-D</shortName>
        <ecNumber evidence="4 8">4.1.1.37</ecNumber>
    </recommendedName>
</protein>
<feature type="binding site" evidence="8">
    <location>
        <position position="153"/>
    </location>
    <ligand>
        <name>substrate</name>
    </ligand>
</feature>
<comment type="caution">
    <text evidence="8">Lacks conserved residue(s) required for the propagation of feature annotation.</text>
</comment>
<dbReference type="SUPFAM" id="SSF51726">
    <property type="entry name" value="UROD/MetE-like"/>
    <property type="match status" value="1"/>
</dbReference>
<evidence type="ECO:0000256" key="3">
    <source>
        <dbReference type="ARBA" id="ARBA00011738"/>
    </source>
</evidence>
<evidence type="ECO:0000256" key="7">
    <source>
        <dbReference type="ARBA" id="ARBA00023244"/>
    </source>
</evidence>
<dbReference type="AlphaFoldDB" id="A0A2M7GA27"/>
<dbReference type="GO" id="GO:0005829">
    <property type="term" value="C:cytosol"/>
    <property type="evidence" value="ECO:0007669"/>
    <property type="project" value="TreeGrafter"/>
</dbReference>
<evidence type="ECO:0000256" key="5">
    <source>
        <dbReference type="ARBA" id="ARBA00022793"/>
    </source>
</evidence>
<comment type="caution">
    <text evidence="12">The sequence shown here is derived from an EMBL/GenBank/DDBJ whole genome shotgun (WGS) entry which is preliminary data.</text>
</comment>
<keyword evidence="6 8" id="KW-0456">Lyase</keyword>
<reference evidence="12 13" key="1">
    <citation type="submission" date="2017-09" db="EMBL/GenBank/DDBJ databases">
        <title>Depth-based differentiation of microbial function through sediment-hosted aquifers and enrichment of novel symbionts in the deep terrestrial subsurface.</title>
        <authorList>
            <person name="Probst A.J."/>
            <person name="Ladd B."/>
            <person name="Jarett J.K."/>
            <person name="Geller-Mcgrath D.E."/>
            <person name="Sieber C.M."/>
            <person name="Emerson J.B."/>
            <person name="Anantharaman K."/>
            <person name="Thomas B.C."/>
            <person name="Malmstrom R."/>
            <person name="Stieglmeier M."/>
            <person name="Klingl A."/>
            <person name="Woyke T."/>
            <person name="Ryan C.M."/>
            <person name="Banfield J.F."/>
        </authorList>
    </citation>
    <scope>NUCLEOTIDE SEQUENCE [LARGE SCALE GENOMIC DNA]</scope>
    <source>
        <strain evidence="12">CG17_big_fil_post_rev_8_21_14_2_50_48_46</strain>
    </source>
</reference>
<keyword evidence="8" id="KW-0963">Cytoplasm</keyword>
<accession>A0A2M7GA27</accession>
<evidence type="ECO:0000313" key="12">
    <source>
        <dbReference type="EMBL" id="PIW19003.1"/>
    </source>
</evidence>
<gene>
    <name evidence="8 12" type="primary">hemE</name>
    <name evidence="12" type="ORF">COW36_02525</name>
</gene>
<evidence type="ECO:0000313" key="13">
    <source>
        <dbReference type="Proteomes" id="UP000231019"/>
    </source>
</evidence>
<dbReference type="NCBIfam" id="TIGR01464">
    <property type="entry name" value="hemE"/>
    <property type="match status" value="1"/>
</dbReference>
<sequence>MTEEPDFLILRAARKQSVPRPPVWLMRQAGRYMPEFRAVRAQVDFLTLCDTAERVVEVSMQPVEQLGVDGAIIFSDLLIPARDMGCDLEYVKGEGPVIHNPIRNEADLRALKTPDPSEASPALGQAIAMLKREVEPKIPVLGFTGAPWTTAAYMIEGGGSRNYIEIKTMMYQAPELFQRLLEHISGVLISYLSYQVKAGARLVQIFDSWAGTLNQADYRRYALPATQQVIQGFKQLHPEVPLILYVGNSGHFLEATAESGADVLSLDWRVDLNDAAERVGEKVAFQGNLDPVRLFSTAEDVEAQTRALIGGFAWKTGHIFNLGHGILPGTPVENVKRLVDTVKSYA</sequence>
<feature type="binding site" evidence="8">
    <location>
        <position position="208"/>
    </location>
    <ligand>
        <name>substrate</name>
    </ligand>
</feature>
<evidence type="ECO:0000256" key="10">
    <source>
        <dbReference type="RuleBase" id="RU004169"/>
    </source>
</evidence>
<evidence type="ECO:0000256" key="4">
    <source>
        <dbReference type="ARBA" id="ARBA00012288"/>
    </source>
</evidence>
<dbReference type="HAMAP" id="MF_00218">
    <property type="entry name" value="URO_D"/>
    <property type="match status" value="1"/>
</dbReference>
<keyword evidence="5 8" id="KW-0210">Decarboxylase</keyword>
<dbReference type="InterPro" id="IPR000257">
    <property type="entry name" value="Uroporphyrinogen_deCOase"/>
</dbReference>
<feature type="binding site" evidence="8">
    <location>
        <begin position="27"/>
        <end position="31"/>
    </location>
    <ligand>
        <name>substrate</name>
    </ligand>
</feature>
<evidence type="ECO:0000256" key="9">
    <source>
        <dbReference type="RuleBase" id="RU000554"/>
    </source>
</evidence>
<comment type="subcellular location">
    <subcellularLocation>
        <location evidence="8">Cytoplasm</location>
    </subcellularLocation>
</comment>
<dbReference type="GO" id="GO:0006782">
    <property type="term" value="P:protoporphyrinogen IX biosynthetic process"/>
    <property type="evidence" value="ECO:0007669"/>
    <property type="project" value="UniProtKB-UniRule"/>
</dbReference>
<dbReference type="InterPro" id="IPR006361">
    <property type="entry name" value="Uroporphyrinogen_deCO2ase_HemE"/>
</dbReference>
<evidence type="ECO:0000259" key="11">
    <source>
        <dbReference type="PROSITE" id="PS00906"/>
    </source>
</evidence>
<comment type="function">
    <text evidence="8">Catalyzes the decarboxylation of four acetate groups of uroporphyrinogen-III to yield coproporphyrinogen-III.</text>
</comment>
<dbReference type="Gene3D" id="3.20.20.210">
    <property type="match status" value="1"/>
</dbReference>
<organism evidence="12 13">
    <name type="scientific">bacterium (Candidatus Blackallbacteria) CG17_big_fil_post_rev_8_21_14_2_50_48_46</name>
    <dbReference type="NCBI Taxonomy" id="2014261"/>
    <lineage>
        <taxon>Bacteria</taxon>
        <taxon>Candidatus Blackallbacteria</taxon>
    </lineage>
</organism>
<dbReference type="UniPathway" id="UPA00251">
    <property type="reaction ID" value="UER00321"/>
</dbReference>
<evidence type="ECO:0000256" key="8">
    <source>
        <dbReference type="HAMAP-Rule" id="MF_00218"/>
    </source>
</evidence>
<dbReference type="EC" id="4.1.1.37" evidence="4 8"/>
<dbReference type="PROSITE" id="PS00906">
    <property type="entry name" value="UROD_1"/>
    <property type="match status" value="1"/>
</dbReference>
<dbReference type="InterPro" id="IPR038071">
    <property type="entry name" value="UROD/MetE-like_sf"/>
</dbReference>
<keyword evidence="7 8" id="KW-0627">Porphyrin biosynthesis</keyword>
<proteinExistence type="inferred from homology"/>
<dbReference type="Proteomes" id="UP000231019">
    <property type="component" value="Unassembled WGS sequence"/>
</dbReference>
<feature type="binding site" evidence="8">
    <location>
        <position position="324"/>
    </location>
    <ligand>
        <name>substrate</name>
    </ligand>
</feature>
<evidence type="ECO:0000256" key="2">
    <source>
        <dbReference type="ARBA" id="ARBA00009935"/>
    </source>
</evidence>
<comment type="pathway">
    <text evidence="1 8 9">Porphyrin-containing compound metabolism; protoporphyrin-IX biosynthesis; coproporphyrinogen-III from 5-aminolevulinate: step 4/4.</text>
</comment>
<dbReference type="Pfam" id="PF01208">
    <property type="entry name" value="URO-D"/>
    <property type="match status" value="1"/>
</dbReference>
<evidence type="ECO:0000256" key="6">
    <source>
        <dbReference type="ARBA" id="ARBA00023239"/>
    </source>
</evidence>
<comment type="similarity">
    <text evidence="2 8 10">Belongs to the uroporphyrinogen decarboxylase family.</text>
</comment>
<dbReference type="PANTHER" id="PTHR21091">
    <property type="entry name" value="METHYLTETRAHYDROFOLATE:HOMOCYSTEINE METHYLTRANSFERASE RELATED"/>
    <property type="match status" value="1"/>
</dbReference>
<dbReference type="PANTHER" id="PTHR21091:SF169">
    <property type="entry name" value="UROPORPHYRINOGEN DECARBOXYLASE"/>
    <property type="match status" value="1"/>
</dbReference>
<feature type="domain" description="Uroporphyrinogen decarboxylase (URO-D)" evidence="11">
    <location>
        <begin position="22"/>
        <end position="31"/>
    </location>
</feature>
<dbReference type="EMBL" id="PFFQ01000006">
    <property type="protein sequence ID" value="PIW19003.1"/>
    <property type="molecule type" value="Genomic_DNA"/>
</dbReference>
<comment type="catalytic activity">
    <reaction evidence="8 9">
        <text>uroporphyrinogen III + 4 H(+) = coproporphyrinogen III + 4 CO2</text>
        <dbReference type="Rhea" id="RHEA:19865"/>
        <dbReference type="ChEBI" id="CHEBI:15378"/>
        <dbReference type="ChEBI" id="CHEBI:16526"/>
        <dbReference type="ChEBI" id="CHEBI:57308"/>
        <dbReference type="ChEBI" id="CHEBI:57309"/>
        <dbReference type="EC" id="4.1.1.37"/>
    </reaction>
</comment>
<dbReference type="CDD" id="cd00717">
    <property type="entry name" value="URO-D"/>
    <property type="match status" value="1"/>
</dbReference>
<dbReference type="FunFam" id="3.20.20.210:FF:000006">
    <property type="entry name" value="Uroporphyrinogen decarboxylase"/>
    <property type="match status" value="1"/>
</dbReference>
<feature type="site" description="Transition state stabilizer" evidence="8">
    <location>
        <position position="76"/>
    </location>
</feature>
<evidence type="ECO:0000256" key="1">
    <source>
        <dbReference type="ARBA" id="ARBA00004804"/>
    </source>
</evidence>
<name>A0A2M7GA27_9BACT</name>